<name>A0A6M3KV05_9ZZZZ</name>
<protein>
    <submittedName>
        <fullName evidence="1">Uncharacterized protein</fullName>
    </submittedName>
</protein>
<organism evidence="1">
    <name type="scientific">viral metagenome</name>
    <dbReference type="NCBI Taxonomy" id="1070528"/>
    <lineage>
        <taxon>unclassified sequences</taxon>
        <taxon>metagenomes</taxon>
        <taxon>organismal metagenomes</taxon>
    </lineage>
</organism>
<sequence>MSRLSRLSRLGKFKFGGSGNPVALLWEIHYNTEWVDLVYDSYATAVLGKIPPAVRWLYALPNLNSVS</sequence>
<dbReference type="AlphaFoldDB" id="A0A6M3KV05"/>
<proteinExistence type="predicted"/>
<evidence type="ECO:0000313" key="1">
    <source>
        <dbReference type="EMBL" id="QJA85957.1"/>
    </source>
</evidence>
<accession>A0A6M3KV05</accession>
<dbReference type="EMBL" id="MT142606">
    <property type="protein sequence ID" value="QJA85957.1"/>
    <property type="molecule type" value="Genomic_DNA"/>
</dbReference>
<reference evidence="1" key="1">
    <citation type="submission" date="2020-03" db="EMBL/GenBank/DDBJ databases">
        <title>The deep terrestrial virosphere.</title>
        <authorList>
            <person name="Holmfeldt K."/>
            <person name="Nilsson E."/>
            <person name="Simone D."/>
            <person name="Lopez-Fernandez M."/>
            <person name="Wu X."/>
            <person name="de Brujin I."/>
            <person name="Lundin D."/>
            <person name="Andersson A."/>
            <person name="Bertilsson S."/>
            <person name="Dopson M."/>
        </authorList>
    </citation>
    <scope>NUCLEOTIDE SEQUENCE</scope>
    <source>
        <strain evidence="1">MM415B02156</strain>
    </source>
</reference>
<gene>
    <name evidence="1" type="ORF">MM415B02156_0005</name>
</gene>